<dbReference type="RefSeq" id="WP_249298259.1">
    <property type="nucleotide sequence ID" value="NZ_JACRSX010000015.1"/>
</dbReference>
<organism evidence="2 3">
    <name type="scientific">Jutongia huaianensis</name>
    <dbReference type="NCBI Taxonomy" id="2763668"/>
    <lineage>
        <taxon>Bacteria</taxon>
        <taxon>Bacillati</taxon>
        <taxon>Bacillota</taxon>
        <taxon>Clostridia</taxon>
        <taxon>Lachnospirales</taxon>
        <taxon>Lachnospiraceae</taxon>
        <taxon>Jutongia</taxon>
    </lineage>
</organism>
<keyword evidence="1" id="KW-0812">Transmembrane</keyword>
<reference evidence="2 3" key="1">
    <citation type="submission" date="2020-08" db="EMBL/GenBank/DDBJ databases">
        <title>Genome public.</title>
        <authorList>
            <person name="Liu C."/>
            <person name="Sun Q."/>
        </authorList>
    </citation>
    <scope>NUCLEOTIDE SEQUENCE [LARGE SCALE GENOMIC DNA]</scope>
    <source>
        <strain evidence="2 3">NSJ-37</strain>
    </source>
</reference>
<dbReference type="Proteomes" id="UP000606193">
    <property type="component" value="Unassembled WGS sequence"/>
</dbReference>
<accession>A0ABR7N391</accession>
<proteinExistence type="predicted"/>
<dbReference type="Pfam" id="PF03419">
    <property type="entry name" value="Peptidase_U4"/>
    <property type="match status" value="1"/>
</dbReference>
<sequence length="275" mass="31863">MRIAFYWDIFWLLNFIMNLFLLGMTAIIRRKYLRKWRLIGVSLLESGQMTAVLVWWLQQLKEHNGKNEILFWQNGMPAGLIVLEILFAFEMLQFCFWEKQFRELLKDLLYFLQVSVLTGGALLLCREWMGKEHTTGIWTLFAGTAGIWLVFYIMERYLRQGDKRVNTMDGVIIMGNGRRYPLRVMLDTGNCLVSPYSGERVMIIGETLAQQLEITKTRPPLLIPFQSIGGDGMLTAYRIPRLSLQDGSEVRNFLAAVSPKLSEDSAVQLIMYGRK</sequence>
<keyword evidence="1" id="KW-1133">Transmembrane helix</keyword>
<gene>
    <name evidence="2" type="ORF">H8704_10695</name>
</gene>
<protein>
    <submittedName>
        <fullName evidence="2">Sigma-E processing peptidase SpoIIGA</fullName>
    </submittedName>
</protein>
<dbReference type="InterPro" id="IPR005081">
    <property type="entry name" value="SpoIIGA"/>
</dbReference>
<feature type="transmembrane region" description="Helical" evidence="1">
    <location>
        <begin position="6"/>
        <end position="26"/>
    </location>
</feature>
<feature type="transmembrane region" description="Helical" evidence="1">
    <location>
        <begin position="108"/>
        <end position="129"/>
    </location>
</feature>
<keyword evidence="3" id="KW-1185">Reference proteome</keyword>
<evidence type="ECO:0000313" key="2">
    <source>
        <dbReference type="EMBL" id="MBC8563089.1"/>
    </source>
</evidence>
<feature type="transmembrane region" description="Helical" evidence="1">
    <location>
        <begin position="135"/>
        <end position="154"/>
    </location>
</feature>
<comment type="caution">
    <text evidence="2">The sequence shown here is derived from an EMBL/GenBank/DDBJ whole genome shotgun (WGS) entry which is preliminary data.</text>
</comment>
<dbReference type="EMBL" id="JACRSX010000015">
    <property type="protein sequence ID" value="MBC8563089.1"/>
    <property type="molecule type" value="Genomic_DNA"/>
</dbReference>
<evidence type="ECO:0000313" key="3">
    <source>
        <dbReference type="Proteomes" id="UP000606193"/>
    </source>
</evidence>
<name>A0ABR7N391_9FIRM</name>
<feature type="transmembrane region" description="Helical" evidence="1">
    <location>
        <begin position="77"/>
        <end position="96"/>
    </location>
</feature>
<evidence type="ECO:0000256" key="1">
    <source>
        <dbReference type="SAM" id="Phobius"/>
    </source>
</evidence>
<keyword evidence="1" id="KW-0472">Membrane</keyword>
<feature type="transmembrane region" description="Helical" evidence="1">
    <location>
        <begin position="38"/>
        <end position="57"/>
    </location>
</feature>